<accession>C7MKR7</accession>
<dbReference type="PANTHER" id="PTHR43794">
    <property type="entry name" value="AMINOHYDROLASE SSNA-RELATED"/>
    <property type="match status" value="1"/>
</dbReference>
<name>C7MKR7_CRYCD</name>
<dbReference type="InterPro" id="IPR054418">
    <property type="entry name" value="MQNX/HUTI_composite_N"/>
</dbReference>
<keyword evidence="3" id="KW-0862">Zinc</keyword>
<evidence type="ECO:0000256" key="1">
    <source>
        <dbReference type="ARBA" id="ARBA00022723"/>
    </source>
</evidence>
<dbReference type="HOGENOM" id="CLU_012358_2_3_11"/>
<evidence type="ECO:0000259" key="4">
    <source>
        <dbReference type="Pfam" id="PF01979"/>
    </source>
</evidence>
<dbReference type="Pfam" id="PF22039">
    <property type="entry name" value="HUTI_composite_bact"/>
    <property type="match status" value="1"/>
</dbReference>
<dbReference type="Gene3D" id="3.20.20.140">
    <property type="entry name" value="Metal-dependent hydrolases"/>
    <property type="match status" value="1"/>
</dbReference>
<evidence type="ECO:0000313" key="6">
    <source>
        <dbReference type="EMBL" id="ACU94864.1"/>
    </source>
</evidence>
<feature type="domain" description="Aminodeoxyfutalosine deaminase/Imidazolonepropionase-like composite" evidence="5">
    <location>
        <begin position="19"/>
        <end position="41"/>
    </location>
</feature>
<dbReference type="KEGG" id="ccu:Ccur_11770"/>
<dbReference type="GO" id="GO:0016810">
    <property type="term" value="F:hydrolase activity, acting on carbon-nitrogen (but not peptide) bonds"/>
    <property type="evidence" value="ECO:0007669"/>
    <property type="project" value="InterPro"/>
</dbReference>
<keyword evidence="7" id="KW-1185">Reference proteome</keyword>
<dbReference type="GO" id="GO:0046872">
    <property type="term" value="F:metal ion binding"/>
    <property type="evidence" value="ECO:0007669"/>
    <property type="project" value="UniProtKB-KW"/>
</dbReference>
<keyword evidence="1" id="KW-0479">Metal-binding</keyword>
<evidence type="ECO:0000313" key="7">
    <source>
        <dbReference type="Proteomes" id="UP000000954"/>
    </source>
</evidence>
<reference evidence="6 7" key="1">
    <citation type="journal article" date="2009" name="Stand. Genomic Sci.">
        <title>Complete genome sequence of Cryptobacterium curtum type strain (12-3).</title>
        <authorList>
            <person name="Mavrommatis K."/>
            <person name="Pukall R."/>
            <person name="Rohde C."/>
            <person name="Chen F."/>
            <person name="Sims D."/>
            <person name="Brettin T."/>
            <person name="Kuske C."/>
            <person name="Detter J.C."/>
            <person name="Han C."/>
            <person name="Lapidus A."/>
            <person name="Copeland A."/>
            <person name="Glavina Del Rio T."/>
            <person name="Nolan M."/>
            <person name="Lucas S."/>
            <person name="Tice H."/>
            <person name="Cheng J.F."/>
            <person name="Bruce D."/>
            <person name="Goodwin L."/>
            <person name="Pitluck S."/>
            <person name="Ovchinnikova G."/>
            <person name="Pati A."/>
            <person name="Ivanova N."/>
            <person name="Chen A."/>
            <person name="Palaniappan K."/>
            <person name="Chain P."/>
            <person name="D'haeseleer P."/>
            <person name="Goker M."/>
            <person name="Bristow J."/>
            <person name="Eisen J.A."/>
            <person name="Markowitz V."/>
            <person name="Hugenholtz P."/>
            <person name="Rohde M."/>
            <person name="Klenk H.P."/>
            <person name="Kyrpides N.C."/>
        </authorList>
    </citation>
    <scope>NUCLEOTIDE SEQUENCE [LARGE SCALE GENOMIC DNA]</scope>
    <source>
        <strain evidence="7">ATCC 700683 / DSM 15641 / 12-3</strain>
    </source>
</reference>
<proteinExistence type="predicted"/>
<dbReference type="PANTHER" id="PTHR43794:SF11">
    <property type="entry name" value="AMIDOHYDROLASE-RELATED DOMAIN-CONTAINING PROTEIN"/>
    <property type="match status" value="1"/>
</dbReference>
<dbReference type="Proteomes" id="UP000000954">
    <property type="component" value="Chromosome"/>
</dbReference>
<sequence>MLLCAEYVLPITSDPIEKGAVLVRDGKICDLGPAAQLRSRYEDEEVRDFAQAALMPGLINVHTHMEYSVMRGMAPDEPYATWLAAVSDIEESLTELDLYYSAIIGGLEAISSGITLLGDTSTTDAAARALHELGLRGVVYRETGAMDKHQIASAMDAAIEDIERWRSLVDGDRITIGIAPSALHECHPSIFRLISDYAGDSVPVAMHLAGSREEYDFVKSGSSAFSLAKMERHGCIEFPPWLPTGVTPVNYALNWGAFEAGNVLAIHCVHVDDDDILKLRDRDVAVAFCPRCNSQLGMGVAPIGEYLRAGLRVGLGTDSPAATDSTDMFSEMRIGLMVQRAVSTQDFLPAHTMLEMATIGGARALRLDDKLGSLEVGKLADITAVDLSGSHQTPTDNPMSAVVNTAGNSDVVMTMVGGTILYEQGKWNIDVEFAKSIAQVMKVRGKLRH</sequence>
<dbReference type="InterPro" id="IPR011059">
    <property type="entry name" value="Metal-dep_hydrolase_composite"/>
</dbReference>
<dbReference type="RefSeq" id="WP_015778727.1">
    <property type="nucleotide sequence ID" value="NC_013170.1"/>
</dbReference>
<dbReference type="Pfam" id="PF01979">
    <property type="entry name" value="Amidohydro_1"/>
    <property type="match status" value="1"/>
</dbReference>
<feature type="domain" description="Amidohydrolase-related" evidence="4">
    <location>
        <begin position="54"/>
        <end position="420"/>
    </location>
</feature>
<evidence type="ECO:0000256" key="2">
    <source>
        <dbReference type="ARBA" id="ARBA00022801"/>
    </source>
</evidence>
<dbReference type="AlphaFoldDB" id="C7MKR7"/>
<organism evidence="6 7">
    <name type="scientific">Cryptobacterium curtum (strain ATCC 700683 / DSM 15641 / CCUG 43107 / 12-3)</name>
    <dbReference type="NCBI Taxonomy" id="469378"/>
    <lineage>
        <taxon>Bacteria</taxon>
        <taxon>Bacillati</taxon>
        <taxon>Actinomycetota</taxon>
        <taxon>Coriobacteriia</taxon>
        <taxon>Eggerthellales</taxon>
        <taxon>Eggerthellaceae</taxon>
        <taxon>Cryptobacterium</taxon>
    </lineage>
</organism>
<evidence type="ECO:0000259" key="5">
    <source>
        <dbReference type="Pfam" id="PF22039"/>
    </source>
</evidence>
<evidence type="ECO:0000256" key="3">
    <source>
        <dbReference type="ARBA" id="ARBA00022833"/>
    </source>
</evidence>
<dbReference type="SUPFAM" id="SSF51338">
    <property type="entry name" value="Composite domain of metallo-dependent hydrolases"/>
    <property type="match status" value="1"/>
</dbReference>
<gene>
    <name evidence="6" type="ordered locus">Ccur_11770</name>
</gene>
<dbReference type="Gene3D" id="2.30.40.10">
    <property type="entry name" value="Urease, subunit C, domain 1"/>
    <property type="match status" value="1"/>
</dbReference>
<protein>
    <submittedName>
        <fullName evidence="6">Cytosine deaminase-like metal-dependent hydrolase</fullName>
    </submittedName>
</protein>
<dbReference type="EMBL" id="CP001682">
    <property type="protein sequence ID" value="ACU94864.1"/>
    <property type="molecule type" value="Genomic_DNA"/>
</dbReference>
<dbReference type="STRING" id="469378.Ccur_11770"/>
<dbReference type="OrthoDB" id="3189065at2"/>
<dbReference type="InterPro" id="IPR050287">
    <property type="entry name" value="MTA/SAH_deaminase"/>
</dbReference>
<dbReference type="SUPFAM" id="SSF51556">
    <property type="entry name" value="Metallo-dependent hydrolases"/>
    <property type="match status" value="1"/>
</dbReference>
<keyword evidence="2 6" id="KW-0378">Hydrolase</keyword>
<dbReference type="InterPro" id="IPR032466">
    <property type="entry name" value="Metal_Hydrolase"/>
</dbReference>
<dbReference type="eggNOG" id="COG0402">
    <property type="taxonomic scope" value="Bacteria"/>
</dbReference>
<dbReference type="InterPro" id="IPR006680">
    <property type="entry name" value="Amidohydro-rel"/>
</dbReference>